<evidence type="ECO:0000256" key="3">
    <source>
        <dbReference type="SAM" id="Phobius"/>
    </source>
</evidence>
<reference evidence="5" key="1">
    <citation type="submission" date="2017-09" db="EMBL/GenBank/DDBJ databases">
        <title>Depth-based differentiation of microbial function through sediment-hosted aquifers and enrichment of novel symbionts in the deep terrestrial subsurface.</title>
        <authorList>
            <person name="Probst A.J."/>
            <person name="Ladd B."/>
            <person name="Jarett J.K."/>
            <person name="Geller-Mcgrath D.E."/>
            <person name="Sieber C.M.K."/>
            <person name="Emerson J.B."/>
            <person name="Anantharaman K."/>
            <person name="Thomas B.C."/>
            <person name="Malmstrom R."/>
            <person name="Stieglmeier M."/>
            <person name="Klingl A."/>
            <person name="Woyke T."/>
            <person name="Ryan C.M."/>
            <person name="Banfield J.F."/>
        </authorList>
    </citation>
    <scope>NUCLEOTIDE SEQUENCE [LARGE SCALE GENOMIC DNA]</scope>
</reference>
<dbReference type="InterPro" id="IPR019734">
    <property type="entry name" value="TPR_rpt"/>
</dbReference>
<feature type="region of interest" description="Disordered" evidence="2">
    <location>
        <begin position="722"/>
        <end position="767"/>
    </location>
</feature>
<feature type="transmembrane region" description="Helical" evidence="3">
    <location>
        <begin position="368"/>
        <end position="389"/>
    </location>
</feature>
<dbReference type="EMBL" id="PFSJ01000003">
    <property type="protein sequence ID" value="PJC24041.1"/>
    <property type="molecule type" value="Genomic_DNA"/>
</dbReference>
<feature type="transmembrane region" description="Helical" evidence="3">
    <location>
        <begin position="278"/>
        <end position="297"/>
    </location>
</feature>
<keyword evidence="3" id="KW-1133">Transmembrane helix</keyword>
<gene>
    <name evidence="4" type="ORF">CO058_00210</name>
</gene>
<sequence>MLCLIAMENYLVQNDNMNLDNTNNPVNTNSILQSEKAIDIHAIIGNILSVMVFLLPVFFLPFTSDAFSLNKTYLVMLVSALSLILFFVDALRKKKLQIRSISTYLPFFLILLGALISTYYSTNRGISLFGYYGNYESSFIFLLSLVFIGFVASNIKLSVSKIVNAFFSGVSLSVLISLVAFYLKFIPGLGATGNSFSLVGNNNLLVGLESIVILGSFYKLGNLPLKDIKSSLLFGFFISICTIHLLIIGNVLSLAFVVVAVFYLFISSKVDFAKTRNIFMPIAVMVIFVTFINYFSVTRDVFNIQPFQNSLRLPLTESWLVSIQSVRDFPFTGTGIGTFVTDFTRYRPASLNVGAYWEARFSFPYNDIFLWLATAGLVGLTLYVLFWVLVIRDSFGIVREGKDRYFISFIILMTFISLMFFGSSASLYAFLFILVGIVMSNKDSTFITTHSVNSIGVFVLIALAMSGTLGYQTYKVYLGQLNFMKSLLATDVSVRYDLQNSAIQADPSESVYVRSFIDTSLYIARIISQNEKPTSTDTTQVQSLVSQSVEYARILTEVINPLDVANWEVRGQVYDALSGVADNADQFAASAYTNAINLESTNPSLWLSLGNVYYRQKSYTNAVQAFARAVQLKNDFANAHYNLAFALNDAGDPVSALTQLEIVQRLIPVDSADAKTLGEQIDAMKKLADDAIAKSQAAANVESGVTGGVPQIQNEQPVNVEQPLSNPNDQTSTQIESNVDIPAEVVQPNADGSSGTEAPLANPSEGN</sequence>
<name>A0A2M8EMV3_UNCKA</name>
<dbReference type="Proteomes" id="UP000229756">
    <property type="component" value="Unassembled WGS sequence"/>
</dbReference>
<organism evidence="4 5">
    <name type="scientific">candidate division WWE3 bacterium CG_4_9_14_0_2_um_filter_35_11</name>
    <dbReference type="NCBI Taxonomy" id="1975077"/>
    <lineage>
        <taxon>Bacteria</taxon>
        <taxon>Katanobacteria</taxon>
    </lineage>
</organism>
<dbReference type="AlphaFoldDB" id="A0A2M8EMV3"/>
<feature type="transmembrane region" description="Helical" evidence="3">
    <location>
        <begin position="103"/>
        <end position="122"/>
    </location>
</feature>
<dbReference type="Gene3D" id="1.25.40.10">
    <property type="entry name" value="Tetratricopeptide repeat domain"/>
    <property type="match status" value="1"/>
</dbReference>
<dbReference type="PANTHER" id="PTHR37422">
    <property type="entry name" value="TEICHURONIC ACID BIOSYNTHESIS PROTEIN TUAE"/>
    <property type="match status" value="1"/>
</dbReference>
<feature type="repeat" description="TPR" evidence="1">
    <location>
        <begin position="603"/>
        <end position="636"/>
    </location>
</feature>
<keyword evidence="1" id="KW-0802">TPR repeat</keyword>
<dbReference type="InterPro" id="IPR011990">
    <property type="entry name" value="TPR-like_helical_dom_sf"/>
</dbReference>
<dbReference type="SMART" id="SM00028">
    <property type="entry name" value="TPR"/>
    <property type="match status" value="2"/>
</dbReference>
<dbReference type="PROSITE" id="PS50005">
    <property type="entry name" value="TPR"/>
    <property type="match status" value="1"/>
</dbReference>
<feature type="transmembrane region" description="Helical" evidence="3">
    <location>
        <begin position="451"/>
        <end position="471"/>
    </location>
</feature>
<feature type="transmembrane region" description="Helical" evidence="3">
    <location>
        <begin position="72"/>
        <end position="91"/>
    </location>
</feature>
<keyword evidence="3" id="KW-0472">Membrane</keyword>
<feature type="transmembrane region" description="Helical" evidence="3">
    <location>
        <begin position="137"/>
        <end position="155"/>
    </location>
</feature>
<dbReference type="PANTHER" id="PTHR37422:SF17">
    <property type="entry name" value="O-ANTIGEN LIGASE"/>
    <property type="match status" value="1"/>
</dbReference>
<feature type="transmembrane region" description="Helical" evidence="3">
    <location>
        <begin position="203"/>
        <end position="221"/>
    </location>
</feature>
<comment type="caution">
    <text evidence="4">The sequence shown here is derived from an EMBL/GenBank/DDBJ whole genome shotgun (WGS) entry which is preliminary data.</text>
</comment>
<feature type="transmembrane region" description="Helical" evidence="3">
    <location>
        <begin position="233"/>
        <end position="266"/>
    </location>
</feature>
<evidence type="ECO:0000256" key="1">
    <source>
        <dbReference type="PROSITE-ProRule" id="PRU00339"/>
    </source>
</evidence>
<evidence type="ECO:0000313" key="5">
    <source>
        <dbReference type="Proteomes" id="UP000229756"/>
    </source>
</evidence>
<feature type="transmembrane region" description="Helical" evidence="3">
    <location>
        <begin position="40"/>
        <end position="60"/>
    </location>
</feature>
<evidence type="ECO:0000256" key="2">
    <source>
        <dbReference type="SAM" id="MobiDB-lite"/>
    </source>
</evidence>
<feature type="compositionally biased region" description="Polar residues" evidence="2">
    <location>
        <begin position="722"/>
        <end position="737"/>
    </location>
</feature>
<dbReference type="Pfam" id="PF13414">
    <property type="entry name" value="TPR_11"/>
    <property type="match status" value="1"/>
</dbReference>
<feature type="transmembrane region" description="Helical" evidence="3">
    <location>
        <begin position="162"/>
        <end position="183"/>
    </location>
</feature>
<dbReference type="SUPFAM" id="SSF48452">
    <property type="entry name" value="TPR-like"/>
    <property type="match status" value="1"/>
</dbReference>
<evidence type="ECO:0000313" key="4">
    <source>
        <dbReference type="EMBL" id="PJC24041.1"/>
    </source>
</evidence>
<protein>
    <submittedName>
        <fullName evidence="4">Uncharacterized protein</fullName>
    </submittedName>
</protein>
<feature type="transmembrane region" description="Helical" evidence="3">
    <location>
        <begin position="409"/>
        <end position="439"/>
    </location>
</feature>
<accession>A0A2M8EMV3</accession>
<proteinExistence type="predicted"/>
<dbReference type="InterPro" id="IPR051533">
    <property type="entry name" value="WaaL-like"/>
</dbReference>
<keyword evidence="3" id="KW-0812">Transmembrane</keyword>